<dbReference type="PANTHER" id="PTHR37909">
    <property type="entry name" value="S-ADENOSYL-L-METHIONINE-DEPENDENT METHYLTRANSFERASES SUPERFAMILY PROTEIN"/>
    <property type="match status" value="1"/>
</dbReference>
<dbReference type="AlphaFoldDB" id="A0A1F7JAF5"/>
<evidence type="ECO:0000313" key="1">
    <source>
        <dbReference type="EMBL" id="OGK52592.1"/>
    </source>
</evidence>
<name>A0A1F7JAF5_9BACT</name>
<gene>
    <name evidence="1" type="ORF">A2966_03565</name>
</gene>
<organism evidence="1 2">
    <name type="scientific">Candidatus Roizmanbacteria bacterium RIFCSPLOWO2_01_FULL_41_22</name>
    <dbReference type="NCBI Taxonomy" id="1802067"/>
    <lineage>
        <taxon>Bacteria</taxon>
        <taxon>Candidatus Roizmaniibacteriota</taxon>
    </lineage>
</organism>
<dbReference type="InterPro" id="IPR029063">
    <property type="entry name" value="SAM-dependent_MTases_sf"/>
</dbReference>
<accession>A0A1F7JAF5</accession>
<proteinExistence type="predicted"/>
<dbReference type="Proteomes" id="UP000176480">
    <property type="component" value="Unassembled WGS sequence"/>
</dbReference>
<dbReference type="EMBL" id="MGAR01000005">
    <property type="protein sequence ID" value="OGK52592.1"/>
    <property type="molecule type" value="Genomic_DNA"/>
</dbReference>
<dbReference type="SUPFAM" id="SSF53335">
    <property type="entry name" value="S-adenosyl-L-methionine-dependent methyltransferases"/>
    <property type="match status" value="1"/>
</dbReference>
<protein>
    <recommendedName>
        <fullName evidence="3">Methyltransferase domain-containing protein</fullName>
    </recommendedName>
</protein>
<evidence type="ECO:0000313" key="2">
    <source>
        <dbReference type="Proteomes" id="UP000176480"/>
    </source>
</evidence>
<dbReference type="Pfam" id="PF13578">
    <property type="entry name" value="Methyltransf_24"/>
    <property type="match status" value="1"/>
</dbReference>
<dbReference type="STRING" id="1802067.A2966_03565"/>
<sequence length="202" mass="22980">MNTTLDYILNRYHIDSATGSRIDLLGGGRGRLAVLWHELGFRAGAEIGVESGRYSVTICATNPGVKLYCVDPWETYPGYREHVSQAHMDVLYNDTIERTKPYNCEILRGYSLDVVKKFDDGSLDFVYIDANHDFDNVTNDITAWSKKVRQGGIIAGHDYRRSKERNPNDTVDAVNAYVGSHKIQPWFVWLGDTAPSWMWVKK</sequence>
<dbReference type="PANTHER" id="PTHR37909:SF1">
    <property type="entry name" value="S-ADENOSYL-L-METHIONINE-DEPENDENT METHYLTRANSFERASES SUPERFAMILY PROTEIN"/>
    <property type="match status" value="1"/>
</dbReference>
<reference evidence="1 2" key="1">
    <citation type="journal article" date="2016" name="Nat. Commun.">
        <title>Thousands of microbial genomes shed light on interconnected biogeochemical processes in an aquifer system.</title>
        <authorList>
            <person name="Anantharaman K."/>
            <person name="Brown C.T."/>
            <person name="Hug L.A."/>
            <person name="Sharon I."/>
            <person name="Castelle C.J."/>
            <person name="Probst A.J."/>
            <person name="Thomas B.C."/>
            <person name="Singh A."/>
            <person name="Wilkins M.J."/>
            <person name="Karaoz U."/>
            <person name="Brodie E.L."/>
            <person name="Williams K.H."/>
            <person name="Hubbard S.S."/>
            <person name="Banfield J.F."/>
        </authorList>
    </citation>
    <scope>NUCLEOTIDE SEQUENCE [LARGE SCALE GENOMIC DNA]</scope>
</reference>
<evidence type="ECO:0008006" key="3">
    <source>
        <dbReference type="Google" id="ProtNLM"/>
    </source>
</evidence>
<comment type="caution">
    <text evidence="1">The sequence shown here is derived from an EMBL/GenBank/DDBJ whole genome shotgun (WGS) entry which is preliminary data.</text>
</comment>
<dbReference type="Gene3D" id="3.40.50.150">
    <property type="entry name" value="Vaccinia Virus protein VP39"/>
    <property type="match status" value="1"/>
</dbReference>